<proteinExistence type="inferred from homology"/>
<dbReference type="InterPro" id="IPR029064">
    <property type="entry name" value="Ribosomal_eL30-like_sf"/>
</dbReference>
<evidence type="ECO:0000256" key="1">
    <source>
        <dbReference type="ARBA" id="ARBA00007228"/>
    </source>
</evidence>
<evidence type="ECO:0000313" key="5">
    <source>
        <dbReference type="EMBL" id="TQC51547.1"/>
    </source>
</evidence>
<evidence type="ECO:0000256" key="3">
    <source>
        <dbReference type="ARBA" id="ARBA00022679"/>
    </source>
</evidence>
<dbReference type="InterPro" id="IPR004441">
    <property type="entry name" value="rRNA_MeTrfase_TrmH"/>
</dbReference>
<dbReference type="Pfam" id="PF00588">
    <property type="entry name" value="SpoU_methylase"/>
    <property type="match status" value="1"/>
</dbReference>
<dbReference type="SUPFAM" id="SSF55315">
    <property type="entry name" value="L30e-like"/>
    <property type="match status" value="1"/>
</dbReference>
<dbReference type="GO" id="GO:0005829">
    <property type="term" value="C:cytosol"/>
    <property type="evidence" value="ECO:0007669"/>
    <property type="project" value="TreeGrafter"/>
</dbReference>
<accession>A0A507SII3</accession>
<organism evidence="5 6">
    <name type="scientific">Mycoplasmopsis mucosicanis</name>
    <dbReference type="NCBI Taxonomy" id="458208"/>
    <lineage>
        <taxon>Bacteria</taxon>
        <taxon>Bacillati</taxon>
        <taxon>Mycoplasmatota</taxon>
        <taxon>Mycoplasmoidales</taxon>
        <taxon>Metamycoplasmataceae</taxon>
        <taxon>Mycoplasmopsis</taxon>
    </lineage>
</organism>
<dbReference type="InterPro" id="IPR001537">
    <property type="entry name" value="SpoU_MeTrfase"/>
</dbReference>
<evidence type="ECO:0000256" key="2">
    <source>
        <dbReference type="ARBA" id="ARBA00022603"/>
    </source>
</evidence>
<dbReference type="PANTHER" id="PTHR46429">
    <property type="entry name" value="23S RRNA (GUANOSINE-2'-O-)-METHYLTRANSFERASE RLMB"/>
    <property type="match status" value="1"/>
</dbReference>
<dbReference type="OrthoDB" id="9794400at2"/>
<keyword evidence="2 5" id="KW-0489">Methyltransferase</keyword>
<gene>
    <name evidence="5" type="primary">rlmB</name>
    <name evidence="5" type="ORF">E1I18_02010</name>
</gene>
<keyword evidence="3 5" id="KW-0808">Transferase</keyword>
<dbReference type="Gene3D" id="3.40.1280.10">
    <property type="match status" value="1"/>
</dbReference>
<dbReference type="SMART" id="SM00967">
    <property type="entry name" value="SpoU_sub_bind"/>
    <property type="match status" value="1"/>
</dbReference>
<reference evidence="5 6" key="1">
    <citation type="submission" date="2019-03" db="EMBL/GenBank/DDBJ databases">
        <title>Characterization of a novel Mycoplasma cynos real-time PCR assay.</title>
        <authorList>
            <person name="Tallmadge R.L."/>
            <person name="Mitchell P.K."/>
            <person name="Goodman L."/>
        </authorList>
    </citation>
    <scope>NUCLEOTIDE SEQUENCE [LARGE SCALE GENOMIC DNA]</scope>
    <source>
        <strain evidence="5 6">1642</strain>
    </source>
</reference>
<dbReference type="CDD" id="cd18103">
    <property type="entry name" value="SpoU-like_RlmB"/>
    <property type="match status" value="1"/>
</dbReference>
<dbReference type="GO" id="GO:0003723">
    <property type="term" value="F:RNA binding"/>
    <property type="evidence" value="ECO:0007669"/>
    <property type="project" value="InterPro"/>
</dbReference>
<comment type="caution">
    <text evidence="5">The sequence shown here is derived from an EMBL/GenBank/DDBJ whole genome shotgun (WGS) entry which is preliminary data.</text>
</comment>
<dbReference type="GO" id="GO:0032259">
    <property type="term" value="P:methylation"/>
    <property type="evidence" value="ECO:0007669"/>
    <property type="project" value="UniProtKB-KW"/>
</dbReference>
<dbReference type="Pfam" id="PF08032">
    <property type="entry name" value="SpoU_sub_bind"/>
    <property type="match status" value="1"/>
</dbReference>
<dbReference type="EMBL" id="SMDN01000006">
    <property type="protein sequence ID" value="TQC51547.1"/>
    <property type="molecule type" value="Genomic_DNA"/>
</dbReference>
<protein>
    <submittedName>
        <fullName evidence="5">23S rRNA (Guanosine(2251)-2'-O)-methyltransferase RlmB</fullName>
    </submittedName>
</protein>
<dbReference type="RefSeq" id="WP_141483931.1">
    <property type="nucleotide sequence ID" value="NZ_SMDN01000006.1"/>
</dbReference>
<dbReference type="Proteomes" id="UP000320801">
    <property type="component" value="Unassembled WGS sequence"/>
</dbReference>
<comment type="similarity">
    <text evidence="1">Belongs to the class IV-like SAM-binding methyltransferase superfamily. RNA methyltransferase TrmH family.</text>
</comment>
<dbReference type="InterPro" id="IPR029028">
    <property type="entry name" value="Alpha/beta_knot_MTases"/>
</dbReference>
<name>A0A507SII3_9BACT</name>
<dbReference type="InterPro" id="IPR013123">
    <property type="entry name" value="SpoU_subst-bd"/>
</dbReference>
<evidence type="ECO:0000313" key="6">
    <source>
        <dbReference type="Proteomes" id="UP000320801"/>
    </source>
</evidence>
<dbReference type="GO" id="GO:0006396">
    <property type="term" value="P:RNA processing"/>
    <property type="evidence" value="ECO:0007669"/>
    <property type="project" value="InterPro"/>
</dbReference>
<dbReference type="InterPro" id="IPR029026">
    <property type="entry name" value="tRNA_m1G_MTases_N"/>
</dbReference>
<dbReference type="SUPFAM" id="SSF75217">
    <property type="entry name" value="alpha/beta knot"/>
    <property type="match status" value="1"/>
</dbReference>
<dbReference type="NCBIfam" id="TIGR00186">
    <property type="entry name" value="rRNA_methyl_3"/>
    <property type="match status" value="1"/>
</dbReference>
<dbReference type="AlphaFoldDB" id="A0A507SII3"/>
<dbReference type="PANTHER" id="PTHR46429:SF1">
    <property type="entry name" value="23S RRNA (GUANOSINE-2'-O-)-METHYLTRANSFERASE RLMB"/>
    <property type="match status" value="1"/>
</dbReference>
<dbReference type="GO" id="GO:0008173">
    <property type="term" value="F:RNA methyltransferase activity"/>
    <property type="evidence" value="ECO:0007669"/>
    <property type="project" value="InterPro"/>
</dbReference>
<feature type="domain" description="RNA 2-O ribose methyltransferase substrate binding" evidence="4">
    <location>
        <begin position="5"/>
        <end position="73"/>
    </location>
</feature>
<sequence length="231" mass="25562">MEKLMLWGRNSVSDAISAKLPIEQIYVSSESLAHKIKTQTRANVSIKDERFFNQITNENHQGIIATLKDFPIYDLDTIIKDMPQNILVLDRVQDPHNLGAIIRSANALGITHLILTKDRSANITSTVLKVSSGGFVGLKIIKVNNLVATIKKLKKNGYWVYASALNQNAQHFDSITYNKPSILIVGNEANGISQPVLNESDVLVYIPQKGSVQSMNVSVASALLMYQLTKE</sequence>
<keyword evidence="6" id="KW-1185">Reference proteome</keyword>
<evidence type="ECO:0000259" key="4">
    <source>
        <dbReference type="SMART" id="SM00967"/>
    </source>
</evidence>